<reference evidence="2 3" key="1">
    <citation type="submission" date="2016-10" db="EMBL/GenBank/DDBJ databases">
        <authorList>
            <person name="de Groot N.N."/>
        </authorList>
    </citation>
    <scope>NUCLEOTIDE SEQUENCE [LARGE SCALE GENOMIC DNA]</scope>
    <source>
        <strain evidence="2 3">DSM 45514</strain>
    </source>
</reference>
<evidence type="ECO:0000313" key="3">
    <source>
        <dbReference type="Proteomes" id="UP000199387"/>
    </source>
</evidence>
<sequence>MGLNDGLPFAGSPMTIRTGDDSDCKDADVVVLTAGVNQDPEESRWDLVEKNTRIFESIIDSVMKSGFNGIFIVATNPVDVLSYVTWKYSGLPPERVIVPAPYWIPPASLPAGTSLPGGYAHCAPISSANTGIRSC</sequence>
<feature type="domain" description="Lactate/malate dehydrogenase N-terminal" evidence="1">
    <location>
        <begin position="2"/>
        <end position="97"/>
    </location>
</feature>
<dbReference type="RefSeq" id="WP_245662258.1">
    <property type="nucleotide sequence ID" value="NZ_FMZA01000017.1"/>
</dbReference>
<evidence type="ECO:0000313" key="2">
    <source>
        <dbReference type="EMBL" id="SDC81163.1"/>
    </source>
</evidence>
<evidence type="ECO:0000259" key="1">
    <source>
        <dbReference type="Pfam" id="PF00056"/>
    </source>
</evidence>
<gene>
    <name evidence="2" type="ORF">SAMN04488112_11742</name>
</gene>
<proteinExistence type="predicted"/>
<dbReference type="GO" id="GO:0004459">
    <property type="term" value="F:L-lactate dehydrogenase (NAD+) activity"/>
    <property type="evidence" value="ECO:0007669"/>
    <property type="project" value="TreeGrafter"/>
</dbReference>
<dbReference type="PANTHER" id="PTHR43128:SF16">
    <property type="entry name" value="L-LACTATE DEHYDROGENASE"/>
    <property type="match status" value="1"/>
</dbReference>
<name>A0A1G6PLV1_9BACL</name>
<dbReference type="Gene3D" id="3.40.50.720">
    <property type="entry name" value="NAD(P)-binding Rossmann-like Domain"/>
    <property type="match status" value="1"/>
</dbReference>
<dbReference type="InterPro" id="IPR001236">
    <property type="entry name" value="Lactate/malate_DH_N"/>
</dbReference>
<accession>A0A1G6PLV1</accession>
<organism evidence="2 3">
    <name type="scientific">Melghirimyces thermohalophilus</name>
    <dbReference type="NCBI Taxonomy" id="1236220"/>
    <lineage>
        <taxon>Bacteria</taxon>
        <taxon>Bacillati</taxon>
        <taxon>Bacillota</taxon>
        <taxon>Bacilli</taxon>
        <taxon>Bacillales</taxon>
        <taxon>Thermoactinomycetaceae</taxon>
        <taxon>Melghirimyces</taxon>
    </lineage>
</organism>
<dbReference type="GO" id="GO:0006089">
    <property type="term" value="P:lactate metabolic process"/>
    <property type="evidence" value="ECO:0007669"/>
    <property type="project" value="TreeGrafter"/>
</dbReference>
<dbReference type="EMBL" id="FMZA01000017">
    <property type="protein sequence ID" value="SDC81163.1"/>
    <property type="molecule type" value="Genomic_DNA"/>
</dbReference>
<dbReference type="SUPFAM" id="SSF51735">
    <property type="entry name" value="NAD(P)-binding Rossmann-fold domains"/>
    <property type="match status" value="1"/>
</dbReference>
<dbReference type="InterPro" id="IPR036291">
    <property type="entry name" value="NAD(P)-bd_dom_sf"/>
</dbReference>
<protein>
    <submittedName>
        <fullName evidence="2">Lactate/malate dehydrogenase, NAD binding domain</fullName>
    </submittedName>
</protein>
<dbReference type="Pfam" id="PF00056">
    <property type="entry name" value="Ldh_1_N"/>
    <property type="match status" value="1"/>
</dbReference>
<keyword evidence="3" id="KW-1185">Reference proteome</keyword>
<dbReference type="Proteomes" id="UP000199387">
    <property type="component" value="Unassembled WGS sequence"/>
</dbReference>
<dbReference type="AlphaFoldDB" id="A0A1G6PLV1"/>
<dbReference type="PANTHER" id="PTHR43128">
    <property type="entry name" value="L-2-HYDROXYCARBOXYLATE DEHYDROGENASE (NAD(P)(+))"/>
    <property type="match status" value="1"/>
</dbReference>
<dbReference type="STRING" id="1236220.SAMN04488112_11742"/>